<sequence length="326" mass="36855">MGINFIELAGPLKALPPVDFCCAYGSSLLSNNTDKSSMVDYIIGVADPEKWHAENFERNKIHYSRWMSILGPKMITCVADKIGVGVHFNPFVEWRDKIIKYGVVRMQDLALDILTWDRFYLSGRLQKPVHVLVDNWDIRKVNLVNLKAATCAALLLLPPVFTEEDLYVKICSLSYMGDLRMQFAEDKDKVKKIVQGSFRTFQVMYKPLLKEYAAEGLLEFGYYPHSTFQQDCGLSATTSLFSSLPSAVHRTMFWGKHRPVMTGEIPSEFFINSREQASSCVLKALRRIVLVSSARQAVSGLLATGGVNAARYLMRKMSKAWKSRTA</sequence>
<protein>
    <recommendedName>
        <fullName evidence="7">Phosphatidate cytidylyltransferase, mitochondrial</fullName>
        <ecNumber evidence="6">2.7.7.41</ecNumber>
    </recommendedName>
    <alternativeName>
        <fullName evidence="18">CDP-diacylglycerol synthase</fullName>
    </alternativeName>
</protein>
<comment type="pathway">
    <text evidence="3">Phospholipid metabolism; CDP-diacylglycerol biosynthesis; CDP-diacylglycerol from sn-glycerol 3-phosphate: step 3/3.</text>
</comment>
<comment type="cofactor">
    <cofactor evidence="1">
        <name>Mg(2+)</name>
        <dbReference type="ChEBI" id="CHEBI:18420"/>
    </cofactor>
</comment>
<comment type="subcellular location">
    <subcellularLocation>
        <location evidence="2">Mitochondrion inner membrane</location>
        <topology evidence="2">Peripheral membrane protein</topology>
        <orientation evidence="2">Matrix side</orientation>
    </subcellularLocation>
</comment>
<evidence type="ECO:0000256" key="5">
    <source>
        <dbReference type="ARBA" id="ARBA00005458"/>
    </source>
</evidence>
<dbReference type="GO" id="GO:0004605">
    <property type="term" value="F:phosphatidate cytidylyltransferase activity"/>
    <property type="evidence" value="ECO:0007669"/>
    <property type="project" value="UniProtKB-EC"/>
</dbReference>
<comment type="caution">
    <text evidence="19">The sequence shown here is derived from an EMBL/GenBank/DDBJ whole genome shotgun (WGS) entry which is preliminary data.</text>
</comment>
<keyword evidence="12" id="KW-0460">Magnesium</keyword>
<keyword evidence="11" id="KW-0999">Mitochondrion inner membrane</keyword>
<evidence type="ECO:0000256" key="9">
    <source>
        <dbReference type="ARBA" id="ARBA00022679"/>
    </source>
</evidence>
<evidence type="ECO:0000256" key="7">
    <source>
        <dbReference type="ARBA" id="ARBA00018337"/>
    </source>
</evidence>
<evidence type="ECO:0000256" key="1">
    <source>
        <dbReference type="ARBA" id="ARBA00001946"/>
    </source>
</evidence>
<dbReference type="GO" id="GO:0016024">
    <property type="term" value="P:CDP-diacylglycerol biosynthetic process"/>
    <property type="evidence" value="ECO:0007669"/>
    <property type="project" value="TreeGrafter"/>
</dbReference>
<gene>
    <name evidence="19" type="ORF">KFK09_005642</name>
</gene>
<comment type="pathway">
    <text evidence="4">Lipid metabolism.</text>
</comment>
<evidence type="ECO:0000256" key="15">
    <source>
        <dbReference type="ARBA" id="ARBA00023136"/>
    </source>
</evidence>
<reference evidence="19" key="1">
    <citation type="journal article" date="2022" name="Front. Genet.">
        <title>Chromosome-Scale Assembly of the Dendrobium nobile Genome Provides Insights Into the Molecular Mechanism of the Biosynthesis of the Medicinal Active Ingredient of Dendrobium.</title>
        <authorList>
            <person name="Xu Q."/>
            <person name="Niu S.-C."/>
            <person name="Li K.-L."/>
            <person name="Zheng P.-J."/>
            <person name="Zhang X.-J."/>
            <person name="Jia Y."/>
            <person name="Liu Y."/>
            <person name="Niu Y.-X."/>
            <person name="Yu L.-H."/>
            <person name="Chen D.-F."/>
            <person name="Zhang G.-Q."/>
        </authorList>
    </citation>
    <scope>NUCLEOTIDE SEQUENCE</scope>
    <source>
        <tissue evidence="19">Leaf</tissue>
    </source>
</reference>
<evidence type="ECO:0000256" key="11">
    <source>
        <dbReference type="ARBA" id="ARBA00022792"/>
    </source>
</evidence>
<dbReference type="EMBL" id="JAGYWB010000005">
    <property type="protein sequence ID" value="KAI0523248.1"/>
    <property type="molecule type" value="Genomic_DNA"/>
</dbReference>
<dbReference type="InterPro" id="IPR015222">
    <property type="entry name" value="Tam41"/>
</dbReference>
<dbReference type="Pfam" id="PF09139">
    <property type="entry name" value="Tam41_Mmp37"/>
    <property type="match status" value="1"/>
</dbReference>
<comment type="similarity">
    <text evidence="5">Belongs to the TAM41 family.</text>
</comment>
<dbReference type="PIRSF" id="PIRSF028840">
    <property type="entry name" value="Mmp37"/>
    <property type="match status" value="1"/>
</dbReference>
<keyword evidence="17" id="KW-1208">Phospholipid metabolism</keyword>
<evidence type="ECO:0000256" key="10">
    <source>
        <dbReference type="ARBA" id="ARBA00022695"/>
    </source>
</evidence>
<evidence type="ECO:0000256" key="4">
    <source>
        <dbReference type="ARBA" id="ARBA00005189"/>
    </source>
</evidence>
<proteinExistence type="inferred from homology"/>
<organism evidence="19 20">
    <name type="scientific">Dendrobium nobile</name>
    <name type="common">Orchid</name>
    <dbReference type="NCBI Taxonomy" id="94219"/>
    <lineage>
        <taxon>Eukaryota</taxon>
        <taxon>Viridiplantae</taxon>
        <taxon>Streptophyta</taxon>
        <taxon>Embryophyta</taxon>
        <taxon>Tracheophyta</taxon>
        <taxon>Spermatophyta</taxon>
        <taxon>Magnoliopsida</taxon>
        <taxon>Liliopsida</taxon>
        <taxon>Asparagales</taxon>
        <taxon>Orchidaceae</taxon>
        <taxon>Epidendroideae</taxon>
        <taxon>Malaxideae</taxon>
        <taxon>Dendrobiinae</taxon>
        <taxon>Dendrobium</taxon>
    </lineage>
</organism>
<keyword evidence="15" id="KW-0472">Membrane</keyword>
<evidence type="ECO:0000313" key="19">
    <source>
        <dbReference type="EMBL" id="KAI0523248.1"/>
    </source>
</evidence>
<keyword evidence="14" id="KW-0496">Mitochondrion</keyword>
<evidence type="ECO:0000256" key="12">
    <source>
        <dbReference type="ARBA" id="ARBA00022842"/>
    </source>
</evidence>
<accession>A0A8T3BZQ8</accession>
<keyword evidence="20" id="KW-1185">Reference proteome</keyword>
<evidence type="ECO:0000256" key="2">
    <source>
        <dbReference type="ARBA" id="ARBA00004443"/>
    </source>
</evidence>
<evidence type="ECO:0000256" key="3">
    <source>
        <dbReference type="ARBA" id="ARBA00005119"/>
    </source>
</evidence>
<keyword evidence="10" id="KW-0548">Nucleotidyltransferase</keyword>
<dbReference type="OrthoDB" id="341477at2759"/>
<dbReference type="GO" id="GO:0032049">
    <property type="term" value="P:cardiolipin biosynthetic process"/>
    <property type="evidence" value="ECO:0007669"/>
    <property type="project" value="InterPro"/>
</dbReference>
<evidence type="ECO:0000256" key="17">
    <source>
        <dbReference type="ARBA" id="ARBA00023264"/>
    </source>
</evidence>
<keyword evidence="16" id="KW-0594">Phospholipid biosynthesis</keyword>
<evidence type="ECO:0000256" key="8">
    <source>
        <dbReference type="ARBA" id="ARBA00022516"/>
    </source>
</evidence>
<keyword evidence="13" id="KW-0443">Lipid metabolism</keyword>
<dbReference type="AlphaFoldDB" id="A0A8T3BZQ8"/>
<name>A0A8T3BZQ8_DENNO</name>
<evidence type="ECO:0000313" key="20">
    <source>
        <dbReference type="Proteomes" id="UP000829196"/>
    </source>
</evidence>
<dbReference type="EC" id="2.7.7.41" evidence="6"/>
<evidence type="ECO:0000256" key="13">
    <source>
        <dbReference type="ARBA" id="ARBA00023098"/>
    </source>
</evidence>
<evidence type="ECO:0000256" key="18">
    <source>
        <dbReference type="ARBA" id="ARBA00029893"/>
    </source>
</evidence>
<keyword evidence="8" id="KW-0444">Lipid biosynthesis</keyword>
<evidence type="ECO:0000256" key="16">
    <source>
        <dbReference type="ARBA" id="ARBA00023209"/>
    </source>
</evidence>
<dbReference type="Proteomes" id="UP000829196">
    <property type="component" value="Unassembled WGS sequence"/>
</dbReference>
<dbReference type="PANTHER" id="PTHR13619">
    <property type="entry name" value="PHOSPHATIDATE CYTIDYLYLTRANSFERASE, MITOCHONDRIAL"/>
    <property type="match status" value="1"/>
</dbReference>
<dbReference type="SMR" id="A0A8T3BZQ8"/>
<keyword evidence="9" id="KW-0808">Transferase</keyword>
<dbReference type="GO" id="GO:0005743">
    <property type="term" value="C:mitochondrial inner membrane"/>
    <property type="evidence" value="ECO:0007669"/>
    <property type="project" value="UniProtKB-SubCell"/>
</dbReference>
<dbReference type="PANTHER" id="PTHR13619:SF0">
    <property type="entry name" value="PHOSPHATIDATE CYTIDYLYLTRANSFERASE, MITOCHONDRIAL"/>
    <property type="match status" value="1"/>
</dbReference>
<evidence type="ECO:0000256" key="14">
    <source>
        <dbReference type="ARBA" id="ARBA00023128"/>
    </source>
</evidence>
<evidence type="ECO:0000256" key="6">
    <source>
        <dbReference type="ARBA" id="ARBA00012487"/>
    </source>
</evidence>